<sequence length="140" mass="15021">MSLPTKPLVSPAATSSIRPAGLACPSKACRDEDLPQSAAFSSPSVLSIIAIQGIVYCLLCLFSVDPASIHIASFDLGTEAWRANLPGPVMINGPVDCDDVDLTSLNGCLVLIHQCHGSAMDLWFLMDFEKGLWVKQYSIR</sequence>
<comment type="caution">
    <text evidence="1">The sequence shown here is derived from an EMBL/GenBank/DDBJ whole genome shotgun (WGS) entry which is preliminary data.</text>
</comment>
<dbReference type="OrthoDB" id="582285at2759"/>
<evidence type="ECO:0008006" key="3">
    <source>
        <dbReference type="Google" id="ProtNLM"/>
    </source>
</evidence>
<dbReference type="AlphaFoldDB" id="A0A5J9VY00"/>
<keyword evidence="2" id="KW-1185">Reference proteome</keyword>
<name>A0A5J9VY00_9POAL</name>
<protein>
    <recommendedName>
        <fullName evidence="3">F-box associated domain-containing protein</fullName>
    </recommendedName>
</protein>
<dbReference type="Proteomes" id="UP000324897">
    <property type="component" value="Chromosome 4"/>
</dbReference>
<feature type="non-terminal residue" evidence="1">
    <location>
        <position position="1"/>
    </location>
</feature>
<dbReference type="Gramene" id="TVU41322">
    <property type="protein sequence ID" value="TVU41322"/>
    <property type="gene ID" value="EJB05_14828"/>
</dbReference>
<organism evidence="1 2">
    <name type="scientific">Eragrostis curvula</name>
    <name type="common">weeping love grass</name>
    <dbReference type="NCBI Taxonomy" id="38414"/>
    <lineage>
        <taxon>Eukaryota</taxon>
        <taxon>Viridiplantae</taxon>
        <taxon>Streptophyta</taxon>
        <taxon>Embryophyta</taxon>
        <taxon>Tracheophyta</taxon>
        <taxon>Spermatophyta</taxon>
        <taxon>Magnoliopsida</taxon>
        <taxon>Liliopsida</taxon>
        <taxon>Poales</taxon>
        <taxon>Poaceae</taxon>
        <taxon>PACMAD clade</taxon>
        <taxon>Chloridoideae</taxon>
        <taxon>Eragrostideae</taxon>
        <taxon>Eragrostidinae</taxon>
        <taxon>Eragrostis</taxon>
    </lineage>
</organism>
<proteinExistence type="predicted"/>
<dbReference type="EMBL" id="RWGY01000007">
    <property type="protein sequence ID" value="TVU41322.1"/>
    <property type="molecule type" value="Genomic_DNA"/>
</dbReference>
<accession>A0A5J9VY00</accession>
<evidence type="ECO:0000313" key="2">
    <source>
        <dbReference type="Proteomes" id="UP000324897"/>
    </source>
</evidence>
<gene>
    <name evidence="1" type="ORF">EJB05_14828</name>
</gene>
<evidence type="ECO:0000313" key="1">
    <source>
        <dbReference type="EMBL" id="TVU41322.1"/>
    </source>
</evidence>
<reference evidence="1 2" key="1">
    <citation type="journal article" date="2019" name="Sci. Rep.">
        <title>A high-quality genome of Eragrostis curvula grass provides insights into Poaceae evolution and supports new strategies to enhance forage quality.</title>
        <authorList>
            <person name="Carballo J."/>
            <person name="Santos B.A.C.M."/>
            <person name="Zappacosta D."/>
            <person name="Garbus I."/>
            <person name="Selva J.P."/>
            <person name="Gallo C.A."/>
            <person name="Diaz A."/>
            <person name="Albertini E."/>
            <person name="Caccamo M."/>
            <person name="Echenique V."/>
        </authorList>
    </citation>
    <scope>NUCLEOTIDE SEQUENCE [LARGE SCALE GENOMIC DNA]</scope>
    <source>
        <strain evidence="2">cv. Victoria</strain>
        <tissue evidence="1">Leaf</tissue>
    </source>
</reference>